<dbReference type="InterPro" id="IPR012677">
    <property type="entry name" value="Nucleotide-bd_a/b_plait_sf"/>
</dbReference>
<feature type="domain" description="RRM" evidence="5">
    <location>
        <begin position="604"/>
        <end position="682"/>
    </location>
</feature>
<reference evidence="6" key="1">
    <citation type="thesis" date="2020" institute="ProQuest LLC" country="789 East Eisenhower Parkway, Ann Arbor, MI, USA">
        <title>Comparative Genomics and Chromosome Evolution.</title>
        <authorList>
            <person name="Mudd A.B."/>
        </authorList>
    </citation>
    <scope>NUCLEOTIDE SEQUENCE</scope>
    <source>
        <strain evidence="6">Female2</strain>
        <tissue evidence="6">Blood</tissue>
    </source>
</reference>
<name>A0A8T2JH99_9PIPI</name>
<dbReference type="Pfam" id="PF00076">
    <property type="entry name" value="RRM_1"/>
    <property type="match status" value="2"/>
</dbReference>
<proteinExistence type="predicted"/>
<comment type="caution">
    <text evidence="6">The sequence shown here is derived from an EMBL/GenBank/DDBJ whole genome shotgun (WGS) entry which is preliminary data.</text>
</comment>
<feature type="compositionally biased region" description="Low complexity" evidence="4">
    <location>
        <begin position="543"/>
        <end position="552"/>
    </location>
</feature>
<dbReference type="PROSITE" id="PS50102">
    <property type="entry name" value="RRM"/>
    <property type="match status" value="3"/>
</dbReference>
<dbReference type="SUPFAM" id="SSF54928">
    <property type="entry name" value="RNA-binding domain, RBD"/>
    <property type="match status" value="4"/>
</dbReference>
<feature type="region of interest" description="Disordered" evidence="4">
    <location>
        <begin position="390"/>
        <end position="409"/>
    </location>
</feature>
<dbReference type="AlphaFoldDB" id="A0A8T2JH99"/>
<evidence type="ECO:0000256" key="4">
    <source>
        <dbReference type="SAM" id="MobiDB-lite"/>
    </source>
</evidence>
<protein>
    <recommendedName>
        <fullName evidence="5">RRM domain-containing protein</fullName>
    </recommendedName>
</protein>
<keyword evidence="7" id="KW-1185">Reference proteome</keyword>
<dbReference type="Proteomes" id="UP000812440">
    <property type="component" value="Chromosome 6"/>
</dbReference>
<keyword evidence="1" id="KW-0677">Repeat</keyword>
<dbReference type="PANTHER" id="PTHR13976">
    <property type="entry name" value="HETEROGENEOUS NUCLEAR RIBONUCLEOPROTEIN-RELATED"/>
    <property type="match status" value="1"/>
</dbReference>
<evidence type="ECO:0000256" key="2">
    <source>
        <dbReference type="ARBA" id="ARBA00022884"/>
    </source>
</evidence>
<dbReference type="CDD" id="cd12744">
    <property type="entry name" value="RRM1_RBM12B"/>
    <property type="match status" value="1"/>
</dbReference>
<feature type="region of interest" description="Disordered" evidence="4">
    <location>
        <begin position="543"/>
        <end position="563"/>
    </location>
</feature>
<dbReference type="EMBL" id="JAACNH010000005">
    <property type="protein sequence ID" value="KAG8441826.1"/>
    <property type="molecule type" value="Genomic_DNA"/>
</dbReference>
<evidence type="ECO:0000313" key="6">
    <source>
        <dbReference type="EMBL" id="KAG8441826.1"/>
    </source>
</evidence>
<accession>A0A8T2JH99</accession>
<dbReference type="InterPro" id="IPR050666">
    <property type="entry name" value="ESRP"/>
</dbReference>
<feature type="domain" description="RRM" evidence="5">
    <location>
        <begin position="412"/>
        <end position="489"/>
    </location>
</feature>
<evidence type="ECO:0000313" key="7">
    <source>
        <dbReference type="Proteomes" id="UP000812440"/>
    </source>
</evidence>
<evidence type="ECO:0000256" key="3">
    <source>
        <dbReference type="PROSITE-ProRule" id="PRU00176"/>
    </source>
</evidence>
<feature type="non-terminal residue" evidence="6">
    <location>
        <position position="1"/>
    </location>
</feature>
<keyword evidence="2 3" id="KW-0694">RNA-binding</keyword>
<feature type="domain" description="RRM" evidence="5">
    <location>
        <begin position="171"/>
        <end position="245"/>
    </location>
</feature>
<organism evidence="6 7">
    <name type="scientific">Hymenochirus boettgeri</name>
    <name type="common">Congo dwarf clawed frog</name>
    <dbReference type="NCBI Taxonomy" id="247094"/>
    <lineage>
        <taxon>Eukaryota</taxon>
        <taxon>Metazoa</taxon>
        <taxon>Chordata</taxon>
        <taxon>Craniata</taxon>
        <taxon>Vertebrata</taxon>
        <taxon>Euteleostomi</taxon>
        <taxon>Amphibia</taxon>
        <taxon>Batrachia</taxon>
        <taxon>Anura</taxon>
        <taxon>Pipoidea</taxon>
        <taxon>Pipidae</taxon>
        <taxon>Pipinae</taxon>
        <taxon>Hymenochirus</taxon>
    </lineage>
</organism>
<gene>
    <name evidence="6" type="ORF">GDO86_010851</name>
</gene>
<evidence type="ECO:0000259" key="5">
    <source>
        <dbReference type="PROSITE" id="PS50102"/>
    </source>
</evidence>
<dbReference type="SMART" id="SM00360">
    <property type="entry name" value="RRM"/>
    <property type="match status" value="5"/>
</dbReference>
<dbReference type="Gene3D" id="3.30.70.330">
    <property type="match status" value="5"/>
</dbReference>
<feature type="compositionally biased region" description="Basic and acidic residues" evidence="4">
    <location>
        <begin position="90"/>
        <end position="106"/>
    </location>
</feature>
<evidence type="ECO:0000256" key="1">
    <source>
        <dbReference type="ARBA" id="ARBA00022737"/>
    </source>
</evidence>
<feature type="region of interest" description="Disordered" evidence="4">
    <location>
        <begin position="90"/>
        <end position="147"/>
    </location>
</feature>
<dbReference type="InterPro" id="IPR000504">
    <property type="entry name" value="RRM_dom"/>
</dbReference>
<sequence>DKFCHKQKMAVVIRLQGLPVVAGSSDIRHFFSGLHIPDGGVHIIGGKFAEAFIIFATDEDARRAMSRSGGFIKKSAIQLFLSSKTEMQHTLEMSRKGSKDPKHDSRLSGPAPDTSSQLGAVKKGMHQKSMGDKTNAESGFEGRGAKHFESNVPRQKFQGREIRPLKEDDSEYVYLFGLPYSASDNDVEAFFHGLNVMDILFTHQNGRKDGNAYVKFGSVDDANAALQRNNEYIGHRFISVKKTSEHKWIEAGGHVEPRPAHVYRERSPRFNNMYNASAKNFNSRQQARSRSPHNQEFYIHLLNLSYAVEKRDIKEFLGEPQMPDSQIKFLHDRHGVRTRECFIVLKNERQYQKCLSLHKGMINSREVWLYPSTLEEMLQFMDSAERQSLLQKNNTEGSSPKRRERDHPNTKRCIYLRNFPFDVSKPEVQKFFDGFTVNEHDIDLLYDGKGVGLGEALVTFPSEQQAILAESLNRQRFLGTEVLLRRISEEQMRELGAFHDNGNKRENRNSPGYRHEYLEPVRSHPEQSFGFADYGHGSYEPRQSFGFSDDFGQGSGELRRSPERVQSQYNMNIGRHDEPYGKFEMRNRGVAEYDCGPKQRPKRPAIHLKNVPYTATVEEILDFFYGYNVVPDSVQIDYNNDGSPRGTAVVQIENYDEAVAAVNELNDRPIGPRKVRLVLIGS</sequence>
<feature type="compositionally biased region" description="Basic and acidic residues" evidence="4">
    <location>
        <begin position="399"/>
        <end position="409"/>
    </location>
</feature>
<dbReference type="GO" id="GO:0003723">
    <property type="term" value="F:RNA binding"/>
    <property type="evidence" value="ECO:0007669"/>
    <property type="project" value="UniProtKB-UniRule"/>
</dbReference>
<dbReference type="InterPro" id="IPR035979">
    <property type="entry name" value="RBD_domain_sf"/>
</dbReference>
<dbReference type="OrthoDB" id="2588702at2759"/>